<protein>
    <submittedName>
        <fullName evidence="2">Uncharacterized protein</fullName>
    </submittedName>
</protein>
<evidence type="ECO:0000313" key="3">
    <source>
        <dbReference type="Proteomes" id="UP000276133"/>
    </source>
</evidence>
<keyword evidence="3" id="KW-1185">Reference proteome</keyword>
<gene>
    <name evidence="2" type="ORF">BpHYR1_044350</name>
</gene>
<dbReference type="EMBL" id="REGN01005435">
    <property type="protein sequence ID" value="RNA13377.1"/>
    <property type="molecule type" value="Genomic_DNA"/>
</dbReference>
<evidence type="ECO:0000256" key="1">
    <source>
        <dbReference type="SAM" id="Phobius"/>
    </source>
</evidence>
<comment type="caution">
    <text evidence="2">The sequence shown here is derived from an EMBL/GenBank/DDBJ whole genome shotgun (WGS) entry which is preliminary data.</text>
</comment>
<dbReference type="Proteomes" id="UP000276133">
    <property type="component" value="Unassembled WGS sequence"/>
</dbReference>
<evidence type="ECO:0000313" key="2">
    <source>
        <dbReference type="EMBL" id="RNA13377.1"/>
    </source>
</evidence>
<keyword evidence="1" id="KW-0472">Membrane</keyword>
<keyword evidence="1" id="KW-0812">Transmembrane</keyword>
<sequence length="72" mass="7990">MLSENFENSKFKQTSFPRIDQDFSIDLARFDVVASDGKFVISVATVGIVIAMNGMSVELNMSIHQKNCKDSS</sequence>
<organism evidence="2 3">
    <name type="scientific">Brachionus plicatilis</name>
    <name type="common">Marine rotifer</name>
    <name type="synonym">Brachionus muelleri</name>
    <dbReference type="NCBI Taxonomy" id="10195"/>
    <lineage>
        <taxon>Eukaryota</taxon>
        <taxon>Metazoa</taxon>
        <taxon>Spiralia</taxon>
        <taxon>Gnathifera</taxon>
        <taxon>Rotifera</taxon>
        <taxon>Eurotatoria</taxon>
        <taxon>Monogononta</taxon>
        <taxon>Pseudotrocha</taxon>
        <taxon>Ploima</taxon>
        <taxon>Brachionidae</taxon>
        <taxon>Brachionus</taxon>
    </lineage>
</organism>
<name>A0A3M7QPL5_BRAPC</name>
<proteinExistence type="predicted"/>
<reference evidence="2 3" key="1">
    <citation type="journal article" date="2018" name="Sci. Rep.">
        <title>Genomic signatures of local adaptation to the degree of environmental predictability in rotifers.</title>
        <authorList>
            <person name="Franch-Gras L."/>
            <person name="Hahn C."/>
            <person name="Garcia-Roger E.M."/>
            <person name="Carmona M.J."/>
            <person name="Serra M."/>
            <person name="Gomez A."/>
        </authorList>
    </citation>
    <scope>NUCLEOTIDE SEQUENCE [LARGE SCALE GENOMIC DNA]</scope>
    <source>
        <strain evidence="2">HYR1</strain>
    </source>
</reference>
<dbReference type="AlphaFoldDB" id="A0A3M7QPL5"/>
<keyword evidence="1" id="KW-1133">Transmembrane helix</keyword>
<feature type="transmembrane region" description="Helical" evidence="1">
    <location>
        <begin position="39"/>
        <end position="57"/>
    </location>
</feature>
<accession>A0A3M7QPL5</accession>